<dbReference type="InterPro" id="IPR056924">
    <property type="entry name" value="SH3_Tf2-1"/>
</dbReference>
<dbReference type="PANTHER" id="PTHR46148:SF52">
    <property type="entry name" value="OS04G0603800 PROTEIN"/>
    <property type="match status" value="1"/>
</dbReference>
<dbReference type="EMBL" id="GBRH01218760">
    <property type="protein sequence ID" value="JAD79135.1"/>
    <property type="molecule type" value="Transcribed_RNA"/>
</dbReference>
<reference evidence="2" key="2">
    <citation type="journal article" date="2015" name="Data Brief">
        <title>Shoot transcriptome of the giant reed, Arundo donax.</title>
        <authorList>
            <person name="Barrero R.A."/>
            <person name="Guerrero F.D."/>
            <person name="Moolhuijzen P."/>
            <person name="Goolsby J.A."/>
            <person name="Tidwell J."/>
            <person name="Bellgard S.E."/>
            <person name="Bellgard M.I."/>
        </authorList>
    </citation>
    <scope>NUCLEOTIDE SEQUENCE</scope>
    <source>
        <tissue evidence="2">Shoot tissue taken approximately 20 cm above the soil surface</tissue>
    </source>
</reference>
<dbReference type="PANTHER" id="PTHR46148">
    <property type="entry name" value="CHROMO DOMAIN-CONTAINING PROTEIN"/>
    <property type="match status" value="1"/>
</dbReference>
<reference evidence="2" key="1">
    <citation type="submission" date="2014-09" db="EMBL/GenBank/DDBJ databases">
        <authorList>
            <person name="Magalhaes I.L.F."/>
            <person name="Oliveira U."/>
            <person name="Santos F.R."/>
            <person name="Vidigal T.H.D.A."/>
            <person name="Brescovit A.D."/>
            <person name="Santos A.J."/>
        </authorList>
    </citation>
    <scope>NUCLEOTIDE SEQUENCE</scope>
    <source>
        <tissue evidence="2">Shoot tissue taken approximately 20 cm above the soil surface</tissue>
    </source>
</reference>
<dbReference type="Pfam" id="PF24626">
    <property type="entry name" value="SH3_Tf2-1"/>
    <property type="match status" value="1"/>
</dbReference>
<protein>
    <recommendedName>
        <fullName evidence="1">Tf2-1-like SH3-like domain-containing protein</fullName>
    </recommendedName>
</protein>
<sequence length="139" mass="15916">MQPLVKQHFLRAQQHMKLQADKKRSERAFEVGECDYLKLQPYVQSSVATRANHKLSFKYYEPFLIIKKVGTVAYQLDLPPTSAVHLVFHVSQLKKAFGAKHKVISILPHDDVALQIPLQVLDNRMLQRGSNSIAQVLVR</sequence>
<evidence type="ECO:0000259" key="1">
    <source>
        <dbReference type="Pfam" id="PF24626"/>
    </source>
</evidence>
<organism evidence="2">
    <name type="scientific">Arundo donax</name>
    <name type="common">Giant reed</name>
    <name type="synonym">Donax arundinaceus</name>
    <dbReference type="NCBI Taxonomy" id="35708"/>
    <lineage>
        <taxon>Eukaryota</taxon>
        <taxon>Viridiplantae</taxon>
        <taxon>Streptophyta</taxon>
        <taxon>Embryophyta</taxon>
        <taxon>Tracheophyta</taxon>
        <taxon>Spermatophyta</taxon>
        <taxon>Magnoliopsida</taxon>
        <taxon>Liliopsida</taxon>
        <taxon>Poales</taxon>
        <taxon>Poaceae</taxon>
        <taxon>PACMAD clade</taxon>
        <taxon>Arundinoideae</taxon>
        <taxon>Arundineae</taxon>
        <taxon>Arundo</taxon>
    </lineage>
</organism>
<feature type="domain" description="Tf2-1-like SH3-like" evidence="1">
    <location>
        <begin position="37"/>
        <end position="96"/>
    </location>
</feature>
<name>A0A0A9D0I5_ARUDO</name>
<proteinExistence type="predicted"/>
<accession>A0A0A9D0I5</accession>
<evidence type="ECO:0000313" key="2">
    <source>
        <dbReference type="EMBL" id="JAD79135.1"/>
    </source>
</evidence>
<dbReference type="AlphaFoldDB" id="A0A0A9D0I5"/>